<dbReference type="InterPro" id="IPR054219">
    <property type="entry name" value="DUF6939"/>
</dbReference>
<evidence type="ECO:0000313" key="1">
    <source>
        <dbReference type="EMBL" id="PQO45832.1"/>
    </source>
</evidence>
<sequence length="193" mass="21855">MKKSRKLTYCQFLKYRESKSRVPEDELWIDVSSSAEYPFNQLSPFYPHGGIPIPGKPGALSDSVEGIWQGLKVIRGKTAPRFFQGTGQKRGGGKPSGHQFGDQKRLLGLVEARQKIYIPAYRWTLENRVDPDVLKQLIDNCFRGVTQRLYDREDNASIHVDQPLSHAKVLVDYVNEQCKLALRTDDESDGATS</sequence>
<comment type="caution">
    <text evidence="1">The sequence shown here is derived from an EMBL/GenBank/DDBJ whole genome shotgun (WGS) entry which is preliminary data.</text>
</comment>
<dbReference type="EMBL" id="PUHZ01000012">
    <property type="protein sequence ID" value="PQO45832.1"/>
    <property type="molecule type" value="Genomic_DNA"/>
</dbReference>
<evidence type="ECO:0000313" key="2">
    <source>
        <dbReference type="Proteomes" id="UP000237819"/>
    </source>
</evidence>
<organism evidence="1 2">
    <name type="scientific">Blastopirellula marina</name>
    <dbReference type="NCBI Taxonomy" id="124"/>
    <lineage>
        <taxon>Bacteria</taxon>
        <taxon>Pseudomonadati</taxon>
        <taxon>Planctomycetota</taxon>
        <taxon>Planctomycetia</taxon>
        <taxon>Pirellulales</taxon>
        <taxon>Pirellulaceae</taxon>
        <taxon>Blastopirellula</taxon>
    </lineage>
</organism>
<gene>
    <name evidence="1" type="ORF">C5Y93_11275</name>
</gene>
<proteinExistence type="predicted"/>
<dbReference type="Pfam" id="PF22075">
    <property type="entry name" value="DUF6939"/>
    <property type="match status" value="1"/>
</dbReference>
<dbReference type="AlphaFoldDB" id="A0A2S8GN24"/>
<dbReference type="Proteomes" id="UP000237819">
    <property type="component" value="Unassembled WGS sequence"/>
</dbReference>
<protein>
    <submittedName>
        <fullName evidence="1">Uncharacterized protein</fullName>
    </submittedName>
</protein>
<reference evidence="1 2" key="1">
    <citation type="submission" date="2018-02" db="EMBL/GenBank/DDBJ databases">
        <title>Comparative genomes isolates from brazilian mangrove.</title>
        <authorList>
            <person name="Araujo J.E."/>
            <person name="Taketani R.G."/>
            <person name="Silva M.C.P."/>
            <person name="Loureco M.V."/>
            <person name="Andreote F.D."/>
        </authorList>
    </citation>
    <scope>NUCLEOTIDE SEQUENCE [LARGE SCALE GENOMIC DNA]</scope>
    <source>
        <strain evidence="1 2">Nap-Phe MGV</strain>
    </source>
</reference>
<name>A0A2S8GN24_9BACT</name>
<dbReference type="RefSeq" id="WP_105335532.1">
    <property type="nucleotide sequence ID" value="NZ_PUHZ01000012.1"/>
</dbReference>
<dbReference type="OrthoDB" id="797104at2"/>
<accession>A0A2S8GN24</accession>